<accession>A0ABQ9GFU4</accession>
<evidence type="ECO:0000313" key="1">
    <source>
        <dbReference type="EMBL" id="KAJ8870506.1"/>
    </source>
</evidence>
<dbReference type="EMBL" id="JARBHB010000013">
    <property type="protein sequence ID" value="KAJ8870506.1"/>
    <property type="molecule type" value="Genomic_DNA"/>
</dbReference>
<comment type="caution">
    <text evidence="1">The sequence shown here is derived from an EMBL/GenBank/DDBJ whole genome shotgun (WGS) entry which is preliminary data.</text>
</comment>
<dbReference type="Proteomes" id="UP001159363">
    <property type="component" value="Chromosome 12"/>
</dbReference>
<evidence type="ECO:0000313" key="2">
    <source>
        <dbReference type="Proteomes" id="UP001159363"/>
    </source>
</evidence>
<proteinExistence type="predicted"/>
<organism evidence="1 2">
    <name type="scientific">Dryococelus australis</name>
    <dbReference type="NCBI Taxonomy" id="614101"/>
    <lineage>
        <taxon>Eukaryota</taxon>
        <taxon>Metazoa</taxon>
        <taxon>Ecdysozoa</taxon>
        <taxon>Arthropoda</taxon>
        <taxon>Hexapoda</taxon>
        <taxon>Insecta</taxon>
        <taxon>Pterygota</taxon>
        <taxon>Neoptera</taxon>
        <taxon>Polyneoptera</taxon>
        <taxon>Phasmatodea</taxon>
        <taxon>Verophasmatodea</taxon>
        <taxon>Anareolatae</taxon>
        <taxon>Phasmatidae</taxon>
        <taxon>Eurycanthinae</taxon>
        <taxon>Dryococelus</taxon>
    </lineage>
</organism>
<name>A0ABQ9GFU4_9NEOP</name>
<sequence length="307" mass="33348">MLSPVTYPPTVLTQLAAARNKRNVLNCPEAGWQLGRPIARWLSDCIDLPPPPSPGCPGCPQSKLPICLRKNCESITYMIMAGGSSTATMNSRLVVGRTEQDLDREIAFACPLLLLLLRRSGFNPRPGHSDFRIFLGDPPFPPPLHSASITHIGSRDHDIPEKTCRPAASSGTIPTCGNPGVESGWPSWEARSVTTTPPRHLVLLGLKVNRSVDEPSEITASGRRNCAPPVCLARVPADKALESCVSGVSSRCQQNVATASNTVRSLCQKVSSWLRSGSQRLRKLKSRKWHTAKVEGLWSPKVVDLIL</sequence>
<keyword evidence="2" id="KW-1185">Reference proteome</keyword>
<gene>
    <name evidence="1" type="ORF">PR048_029529</name>
</gene>
<reference evidence="1 2" key="1">
    <citation type="submission" date="2023-02" db="EMBL/GenBank/DDBJ databases">
        <title>LHISI_Scaffold_Assembly.</title>
        <authorList>
            <person name="Stuart O.P."/>
            <person name="Cleave R."/>
            <person name="Magrath M.J.L."/>
            <person name="Mikheyev A.S."/>
        </authorList>
    </citation>
    <scope>NUCLEOTIDE SEQUENCE [LARGE SCALE GENOMIC DNA]</scope>
    <source>
        <strain evidence="1">Daus_M_001</strain>
        <tissue evidence="1">Leg muscle</tissue>
    </source>
</reference>
<protein>
    <submittedName>
        <fullName evidence="1">Uncharacterized protein</fullName>
    </submittedName>
</protein>